<gene>
    <name evidence="3" type="ORF">SAMN05421850_103295</name>
</gene>
<dbReference type="PANTHER" id="PTHR36919">
    <property type="entry name" value="BLR1215 PROTEIN"/>
    <property type="match status" value="1"/>
</dbReference>
<feature type="domain" description="DUF2147" evidence="2">
    <location>
        <begin position="25"/>
        <end position="126"/>
    </location>
</feature>
<proteinExistence type="predicted"/>
<evidence type="ECO:0000313" key="4">
    <source>
        <dbReference type="Proteomes" id="UP000199340"/>
    </source>
</evidence>
<name>A0A1G8LGC7_9RHOB</name>
<accession>A0A1G8LGC7</accession>
<feature type="signal peptide" evidence="1">
    <location>
        <begin position="1"/>
        <end position="20"/>
    </location>
</feature>
<dbReference type="InterPro" id="IPR019223">
    <property type="entry name" value="DUF2147"/>
</dbReference>
<feature type="chain" id="PRO_5011615047" description="DUF2147 domain-containing protein" evidence="1">
    <location>
        <begin position="21"/>
        <end position="128"/>
    </location>
</feature>
<evidence type="ECO:0000313" key="3">
    <source>
        <dbReference type="EMBL" id="SDI54685.1"/>
    </source>
</evidence>
<organism evidence="3 4">
    <name type="scientific">Lutimaribacter saemankumensis</name>
    <dbReference type="NCBI Taxonomy" id="490829"/>
    <lineage>
        <taxon>Bacteria</taxon>
        <taxon>Pseudomonadati</taxon>
        <taxon>Pseudomonadota</taxon>
        <taxon>Alphaproteobacteria</taxon>
        <taxon>Rhodobacterales</taxon>
        <taxon>Roseobacteraceae</taxon>
        <taxon>Lutimaribacter</taxon>
    </lineage>
</organism>
<dbReference type="AlphaFoldDB" id="A0A1G8LGC7"/>
<evidence type="ECO:0000256" key="1">
    <source>
        <dbReference type="SAM" id="SignalP"/>
    </source>
</evidence>
<dbReference type="Pfam" id="PF09917">
    <property type="entry name" value="DUF2147"/>
    <property type="match status" value="1"/>
</dbReference>
<keyword evidence="1" id="KW-0732">Signal</keyword>
<reference evidence="3 4" key="1">
    <citation type="submission" date="2016-10" db="EMBL/GenBank/DDBJ databases">
        <authorList>
            <person name="de Groot N.N."/>
        </authorList>
    </citation>
    <scope>NUCLEOTIDE SEQUENCE [LARGE SCALE GENOMIC DNA]</scope>
    <source>
        <strain evidence="3 4">DSM 28010</strain>
    </source>
</reference>
<protein>
    <recommendedName>
        <fullName evidence="2">DUF2147 domain-containing protein</fullName>
    </recommendedName>
</protein>
<dbReference type="EMBL" id="FNEB01000003">
    <property type="protein sequence ID" value="SDI54685.1"/>
    <property type="molecule type" value="Genomic_DNA"/>
</dbReference>
<dbReference type="Gene3D" id="2.40.128.520">
    <property type="match status" value="1"/>
</dbReference>
<dbReference type="RefSeq" id="WP_090028236.1">
    <property type="nucleotide sequence ID" value="NZ_FNEB01000003.1"/>
</dbReference>
<dbReference type="OrthoDB" id="9811671at2"/>
<keyword evidence="4" id="KW-1185">Reference proteome</keyword>
<dbReference type="PANTHER" id="PTHR36919:SF2">
    <property type="entry name" value="BLL6627 PROTEIN"/>
    <property type="match status" value="1"/>
</dbReference>
<evidence type="ECO:0000259" key="2">
    <source>
        <dbReference type="Pfam" id="PF09917"/>
    </source>
</evidence>
<sequence>MTRFAVISAIWMAAPGALQAEAILGTWLTGPDNKSQVAHMRIKRCGPAICGTVLRAFDKSGQPVTTPNVGKQVIWDVTPDGQGVYRGKVLLPLYKTVVDGMFDVSGDRLTLKGCLGPVCKSQSWTRVE</sequence>
<dbReference type="STRING" id="490829.SAMN05421850_103295"/>
<dbReference type="Proteomes" id="UP000199340">
    <property type="component" value="Unassembled WGS sequence"/>
</dbReference>